<keyword evidence="2" id="KW-1185">Reference proteome</keyword>
<dbReference type="AlphaFoldDB" id="A0A432LX19"/>
<name>A0A432LX19_9GAMM</name>
<comment type="caution">
    <text evidence="1">The sequence shown here is derived from an EMBL/GenBank/DDBJ whole genome shotgun (WGS) entry which is preliminary data.</text>
</comment>
<accession>A0A432LX19</accession>
<dbReference type="RefSeq" id="WP_126672602.1">
    <property type="nucleotide sequence ID" value="NZ_RYZR01000003.1"/>
</dbReference>
<dbReference type="OrthoDB" id="6064936at2"/>
<organism evidence="1 2">
    <name type="scientific">Dyella dinghuensis</name>
    <dbReference type="NCBI Taxonomy" id="1920169"/>
    <lineage>
        <taxon>Bacteria</taxon>
        <taxon>Pseudomonadati</taxon>
        <taxon>Pseudomonadota</taxon>
        <taxon>Gammaproteobacteria</taxon>
        <taxon>Lysobacterales</taxon>
        <taxon>Rhodanobacteraceae</taxon>
        <taxon>Dyella</taxon>
    </lineage>
</organism>
<evidence type="ECO:0000313" key="1">
    <source>
        <dbReference type="EMBL" id="RUL65973.1"/>
    </source>
</evidence>
<dbReference type="EMBL" id="RYZR01000003">
    <property type="protein sequence ID" value="RUL65973.1"/>
    <property type="molecule type" value="Genomic_DNA"/>
</dbReference>
<protein>
    <submittedName>
        <fullName evidence="1">Uncharacterized protein</fullName>
    </submittedName>
</protein>
<proteinExistence type="predicted"/>
<sequence>MPITYGCDEQKKIHLLTQYRLYPVVHTVLLRGRSITCCCGQAITGEFYQFDAIDLAGNILNVLFASDACAQDLLRLSQTHGSGPITLLPLFNPMQQMHREIHDESVVQEHSSRRHPLNAEVEEAIYLAVMCEDWPPQQRRVFTELLDRIRRNPTQPVMDWEVKTMNTAISKGGKCLAAMLNVQRERNAGLKHYAFPEISAALKREAARTGLRIHCNL</sequence>
<dbReference type="Proteomes" id="UP000267077">
    <property type="component" value="Unassembled WGS sequence"/>
</dbReference>
<gene>
    <name evidence="1" type="ORF">EKH79_04545</name>
</gene>
<evidence type="ECO:0000313" key="2">
    <source>
        <dbReference type="Proteomes" id="UP000267077"/>
    </source>
</evidence>
<reference evidence="1 2" key="1">
    <citation type="submission" date="2018-12" db="EMBL/GenBank/DDBJ databases">
        <title>Dyella dinghuensis sp. nov. DHOA06 and Dyella choica sp. nov. 4M-K27, isolated from forest soil.</title>
        <authorList>
            <person name="Qiu L.-H."/>
            <person name="Gao Z.-H."/>
        </authorList>
    </citation>
    <scope>NUCLEOTIDE SEQUENCE [LARGE SCALE GENOMIC DNA]</scope>
    <source>
        <strain evidence="1 2">DHOA06</strain>
    </source>
</reference>